<dbReference type="Proteomes" id="UP000799536">
    <property type="component" value="Unassembled WGS sequence"/>
</dbReference>
<comment type="caution">
    <text evidence="2">The sequence shown here is derived from an EMBL/GenBank/DDBJ whole genome shotgun (WGS) entry which is preliminary data.</text>
</comment>
<dbReference type="OrthoDB" id="386949at2759"/>
<evidence type="ECO:0000313" key="2">
    <source>
        <dbReference type="EMBL" id="KAF2201117.1"/>
    </source>
</evidence>
<dbReference type="GO" id="GO:0000151">
    <property type="term" value="C:ubiquitin ligase complex"/>
    <property type="evidence" value="ECO:0007669"/>
    <property type="project" value="TreeGrafter"/>
</dbReference>
<accession>A0A9P4JQ85</accession>
<dbReference type="EMBL" id="ML993990">
    <property type="protein sequence ID" value="KAF2201117.1"/>
    <property type="molecule type" value="Genomic_DNA"/>
</dbReference>
<feature type="region of interest" description="Disordered" evidence="1">
    <location>
        <begin position="24"/>
        <end position="49"/>
    </location>
</feature>
<dbReference type="PANTHER" id="PTHR31531:SF2">
    <property type="entry name" value="E3 UBIQUITIN-PROTEIN LIGASE E3D"/>
    <property type="match status" value="1"/>
</dbReference>
<dbReference type="InterPro" id="IPR019193">
    <property type="entry name" value="UBQ-conj_enz_E2-bd_prot"/>
</dbReference>
<dbReference type="Pfam" id="PF09814">
    <property type="entry name" value="HECT_2"/>
    <property type="match status" value="1"/>
</dbReference>
<dbReference type="GO" id="GO:0051865">
    <property type="term" value="P:protein autoubiquitination"/>
    <property type="evidence" value="ECO:0007669"/>
    <property type="project" value="TreeGrafter"/>
</dbReference>
<dbReference type="GO" id="GO:0061630">
    <property type="term" value="F:ubiquitin protein ligase activity"/>
    <property type="evidence" value="ECO:0007669"/>
    <property type="project" value="TreeGrafter"/>
</dbReference>
<dbReference type="GO" id="GO:0031624">
    <property type="term" value="F:ubiquitin conjugating enzyme binding"/>
    <property type="evidence" value="ECO:0007669"/>
    <property type="project" value="TreeGrafter"/>
</dbReference>
<evidence type="ECO:0008006" key="4">
    <source>
        <dbReference type="Google" id="ProtNLM"/>
    </source>
</evidence>
<dbReference type="GO" id="GO:0043161">
    <property type="term" value="P:proteasome-mediated ubiquitin-dependent protein catabolic process"/>
    <property type="evidence" value="ECO:0007669"/>
    <property type="project" value="TreeGrafter"/>
</dbReference>
<dbReference type="GO" id="GO:0030332">
    <property type="term" value="F:cyclin binding"/>
    <property type="evidence" value="ECO:0007669"/>
    <property type="project" value="TreeGrafter"/>
</dbReference>
<dbReference type="GO" id="GO:0000209">
    <property type="term" value="P:protein polyubiquitination"/>
    <property type="evidence" value="ECO:0007669"/>
    <property type="project" value="TreeGrafter"/>
</dbReference>
<dbReference type="GO" id="GO:0005634">
    <property type="term" value="C:nucleus"/>
    <property type="evidence" value="ECO:0007669"/>
    <property type="project" value="TreeGrafter"/>
</dbReference>
<reference evidence="2" key="1">
    <citation type="journal article" date="2020" name="Stud. Mycol.">
        <title>101 Dothideomycetes genomes: a test case for predicting lifestyles and emergence of pathogens.</title>
        <authorList>
            <person name="Haridas S."/>
            <person name="Albert R."/>
            <person name="Binder M."/>
            <person name="Bloem J."/>
            <person name="Labutti K."/>
            <person name="Salamov A."/>
            <person name="Andreopoulos B."/>
            <person name="Baker S."/>
            <person name="Barry K."/>
            <person name="Bills G."/>
            <person name="Bluhm B."/>
            <person name="Cannon C."/>
            <person name="Castanera R."/>
            <person name="Culley D."/>
            <person name="Daum C."/>
            <person name="Ezra D."/>
            <person name="Gonzalez J."/>
            <person name="Henrissat B."/>
            <person name="Kuo A."/>
            <person name="Liang C."/>
            <person name="Lipzen A."/>
            <person name="Lutzoni F."/>
            <person name="Magnuson J."/>
            <person name="Mondo S."/>
            <person name="Nolan M."/>
            <person name="Ohm R."/>
            <person name="Pangilinan J."/>
            <person name="Park H.-J."/>
            <person name="Ramirez L."/>
            <person name="Alfaro M."/>
            <person name="Sun H."/>
            <person name="Tritt A."/>
            <person name="Yoshinaga Y."/>
            <person name="Zwiers L.-H."/>
            <person name="Turgeon B."/>
            <person name="Goodwin S."/>
            <person name="Spatafora J."/>
            <person name="Crous P."/>
            <person name="Grigoriev I."/>
        </authorList>
    </citation>
    <scope>NUCLEOTIDE SEQUENCE</scope>
    <source>
        <strain evidence="2">ATCC 74209</strain>
    </source>
</reference>
<dbReference type="AlphaFoldDB" id="A0A9P4JQ85"/>
<evidence type="ECO:0000313" key="3">
    <source>
        <dbReference type="Proteomes" id="UP000799536"/>
    </source>
</evidence>
<dbReference type="GO" id="GO:0005829">
    <property type="term" value="C:cytosol"/>
    <property type="evidence" value="ECO:0007669"/>
    <property type="project" value="TreeGrafter"/>
</dbReference>
<gene>
    <name evidence="2" type="ORF">GQ43DRAFT_455970</name>
</gene>
<proteinExistence type="predicted"/>
<name>A0A9P4JQ85_9PLEO</name>
<sequence>MSSTLPESAFAELHVPPDTVKAVTDVNDMTPTDTTYPPSPSTPSNGSDTHSSIALYAELLLHIRTITLFASLHTLHNRETKALFSADGTSLTISHEGESASVQLPAKIKRGGTATIALPAAPQSKEISLRLQVEEDAGGLLRENEADAGEREANPVPWGGLALDRCAKDFGVRVVCKSCHKPLLKEGSVKEWRDLPNENWAEMMDFWHCHKPEEHHENGHSHGSGKGYAAGNRLRAERGKGFVDVVSLLLHEENCEGVKKPQTESKESTKPILLCNNCNVPLGFIDKLSEGYRLHKWATTIFPASAPSPPPPLHIQKWIAARFLSLIENQGVRKFNVHAEQENESQKGGEKPELLLWIFTPDLFFSSSNPSPSPSYPRHDPTRAMKVFFRYRNPSFDGSNKGESASIEDVYFPKDVVAELTRSLRKNQSLLPGKARQFQGWEVGLLERFGRTEVGL</sequence>
<keyword evidence="3" id="KW-1185">Reference proteome</keyword>
<organism evidence="2 3">
    <name type="scientific">Delitschia confertaspora ATCC 74209</name>
    <dbReference type="NCBI Taxonomy" id="1513339"/>
    <lineage>
        <taxon>Eukaryota</taxon>
        <taxon>Fungi</taxon>
        <taxon>Dikarya</taxon>
        <taxon>Ascomycota</taxon>
        <taxon>Pezizomycotina</taxon>
        <taxon>Dothideomycetes</taxon>
        <taxon>Pleosporomycetidae</taxon>
        <taxon>Pleosporales</taxon>
        <taxon>Delitschiaceae</taxon>
        <taxon>Delitschia</taxon>
    </lineage>
</organism>
<protein>
    <recommendedName>
        <fullName evidence="4">Ubiquitin-conjugating enzyme E2-binding protein</fullName>
    </recommendedName>
</protein>
<dbReference type="PANTHER" id="PTHR31531">
    <property type="entry name" value="E3 UBIQUITIN-PROTEIN LIGASE E3D FAMILY MEMBER"/>
    <property type="match status" value="1"/>
</dbReference>
<dbReference type="GO" id="GO:0006513">
    <property type="term" value="P:protein monoubiquitination"/>
    <property type="evidence" value="ECO:0007669"/>
    <property type="project" value="TreeGrafter"/>
</dbReference>
<evidence type="ECO:0000256" key="1">
    <source>
        <dbReference type="SAM" id="MobiDB-lite"/>
    </source>
</evidence>